<proteinExistence type="predicted"/>
<gene>
    <name evidence="1" type="ORF">GCM10023208_12120</name>
</gene>
<comment type="caution">
    <text evidence="1">The sequence shown here is derived from an EMBL/GenBank/DDBJ whole genome shotgun (WGS) entry which is preliminary data.</text>
</comment>
<keyword evidence="2" id="KW-1185">Reference proteome</keyword>
<sequence length="199" mass="20848">MLGACSAQEGPPVDASGEMAGSLDIPAPAGSAAAEAERDCLLVVWEQQVSPDREFDRANDPAEGGLISCATGTSASQFEAALTALREAATGEDRDALLGEIGVPLLYIDADGNRRDMMETDLAEREFTEVFSPEMLALMRSLDLRDMTVVPDQGGFFELGAIWLSPGEPGGRPRVVTVNRQALAEAAAAATTTEGETSS</sequence>
<reference evidence="2" key="1">
    <citation type="journal article" date="2019" name="Int. J. Syst. Evol. Microbiol.">
        <title>The Global Catalogue of Microorganisms (GCM) 10K type strain sequencing project: providing services to taxonomists for standard genome sequencing and annotation.</title>
        <authorList>
            <consortium name="The Broad Institute Genomics Platform"/>
            <consortium name="The Broad Institute Genome Sequencing Center for Infectious Disease"/>
            <person name="Wu L."/>
            <person name="Ma J."/>
        </authorList>
    </citation>
    <scope>NUCLEOTIDE SEQUENCE [LARGE SCALE GENOMIC DNA]</scope>
    <source>
        <strain evidence="2">JCM 18014</strain>
    </source>
</reference>
<organism evidence="1 2">
    <name type="scientific">Erythrobacter westpacificensis</name>
    <dbReference type="NCBI Taxonomy" id="1055231"/>
    <lineage>
        <taxon>Bacteria</taxon>
        <taxon>Pseudomonadati</taxon>
        <taxon>Pseudomonadota</taxon>
        <taxon>Alphaproteobacteria</taxon>
        <taxon>Sphingomonadales</taxon>
        <taxon>Erythrobacteraceae</taxon>
        <taxon>Erythrobacter/Porphyrobacter group</taxon>
        <taxon>Erythrobacter</taxon>
    </lineage>
</organism>
<protein>
    <submittedName>
        <fullName evidence="1">Uncharacterized protein</fullName>
    </submittedName>
</protein>
<accession>A0ABP9K7U0</accession>
<evidence type="ECO:0000313" key="1">
    <source>
        <dbReference type="EMBL" id="GAA5051845.1"/>
    </source>
</evidence>
<dbReference type="EMBL" id="BAABHV010000009">
    <property type="protein sequence ID" value="GAA5051845.1"/>
    <property type="molecule type" value="Genomic_DNA"/>
</dbReference>
<evidence type="ECO:0000313" key="2">
    <source>
        <dbReference type="Proteomes" id="UP001500518"/>
    </source>
</evidence>
<name>A0ABP9K7U0_9SPHN</name>
<dbReference type="Proteomes" id="UP001500518">
    <property type="component" value="Unassembled WGS sequence"/>
</dbReference>